<evidence type="ECO:0000259" key="1">
    <source>
        <dbReference type="SMART" id="SM00418"/>
    </source>
</evidence>
<dbReference type="InterPro" id="IPR011991">
    <property type="entry name" value="ArsR-like_HTH"/>
</dbReference>
<dbReference type="CDD" id="cd00090">
    <property type="entry name" value="HTH_ARSR"/>
    <property type="match status" value="1"/>
</dbReference>
<evidence type="ECO:0000313" key="3">
    <source>
        <dbReference type="Proteomes" id="UP000243250"/>
    </source>
</evidence>
<dbReference type="RefSeq" id="WP_089882191.1">
    <property type="nucleotide sequence ID" value="NZ_FOYS01000005.1"/>
</dbReference>
<name>A0A1I6I972_9EURY</name>
<dbReference type="InterPro" id="IPR036390">
    <property type="entry name" value="WH_DNA-bd_sf"/>
</dbReference>
<proteinExistence type="predicted"/>
<keyword evidence="3" id="KW-1185">Reference proteome</keyword>
<dbReference type="OrthoDB" id="281812at2157"/>
<feature type="domain" description="HTH arsR-type" evidence="1">
    <location>
        <begin position="34"/>
        <end position="119"/>
    </location>
</feature>
<dbReference type="STRING" id="555875.SAMN04488124_2870"/>
<evidence type="ECO:0000313" key="2">
    <source>
        <dbReference type="EMBL" id="SFR63209.1"/>
    </source>
</evidence>
<protein>
    <submittedName>
        <fullName evidence="2">Helix-turn-helix domain-containing protein</fullName>
    </submittedName>
</protein>
<organism evidence="2 3">
    <name type="scientific">Halogeometricum limi</name>
    <dbReference type="NCBI Taxonomy" id="555875"/>
    <lineage>
        <taxon>Archaea</taxon>
        <taxon>Methanobacteriati</taxon>
        <taxon>Methanobacteriota</taxon>
        <taxon>Stenosarchaea group</taxon>
        <taxon>Halobacteria</taxon>
        <taxon>Halobacteriales</taxon>
        <taxon>Haloferacaceae</taxon>
        <taxon>Halogeometricum</taxon>
    </lineage>
</organism>
<dbReference type="InterPro" id="IPR001845">
    <property type="entry name" value="HTH_ArsR_DNA-bd_dom"/>
</dbReference>
<dbReference type="InterPro" id="IPR036388">
    <property type="entry name" value="WH-like_DNA-bd_sf"/>
</dbReference>
<dbReference type="SUPFAM" id="SSF46785">
    <property type="entry name" value="Winged helix' DNA-binding domain"/>
    <property type="match status" value="1"/>
</dbReference>
<sequence>MTMNSSASDDAAVPSDLEKLLPASGSRTLDDYLAMQAAIGDRTRFLVVYTLATDGPHTPGQLADHVDVRANTLHYHLNKLSDVGLVETGQHARSAADAQHTYYELTPAGRKILDHGVLELIRRDGTPTGDS</sequence>
<dbReference type="AlphaFoldDB" id="A0A1I6I972"/>
<dbReference type="Proteomes" id="UP000243250">
    <property type="component" value="Unassembled WGS sequence"/>
</dbReference>
<gene>
    <name evidence="2" type="ORF">SAMN04488124_2870</name>
</gene>
<dbReference type="SMART" id="SM00418">
    <property type="entry name" value="HTH_ARSR"/>
    <property type="match status" value="1"/>
</dbReference>
<dbReference type="Gene3D" id="1.10.10.10">
    <property type="entry name" value="Winged helix-like DNA-binding domain superfamily/Winged helix DNA-binding domain"/>
    <property type="match status" value="1"/>
</dbReference>
<dbReference type="Pfam" id="PF12840">
    <property type="entry name" value="HTH_20"/>
    <property type="match status" value="1"/>
</dbReference>
<reference evidence="3" key="1">
    <citation type="submission" date="2016-10" db="EMBL/GenBank/DDBJ databases">
        <authorList>
            <person name="Varghese N."/>
            <person name="Submissions S."/>
        </authorList>
    </citation>
    <scope>NUCLEOTIDE SEQUENCE [LARGE SCALE GENOMIC DNA]</scope>
    <source>
        <strain evidence="3">CGMCC 1.8711</strain>
    </source>
</reference>
<accession>A0A1I6I972</accession>
<dbReference type="GO" id="GO:0003700">
    <property type="term" value="F:DNA-binding transcription factor activity"/>
    <property type="evidence" value="ECO:0007669"/>
    <property type="project" value="InterPro"/>
</dbReference>
<dbReference type="EMBL" id="FOYS01000005">
    <property type="protein sequence ID" value="SFR63209.1"/>
    <property type="molecule type" value="Genomic_DNA"/>
</dbReference>